<dbReference type="SUPFAM" id="SSF56801">
    <property type="entry name" value="Acetyl-CoA synthetase-like"/>
    <property type="match status" value="1"/>
</dbReference>
<proteinExistence type="predicted"/>
<dbReference type="PANTHER" id="PTHR43439">
    <property type="entry name" value="PHENYLACETATE-COENZYME A LIGASE"/>
    <property type="match status" value="1"/>
</dbReference>
<gene>
    <name evidence="4" type="ORF">JMJ35_010618</name>
</gene>
<keyword evidence="5" id="KW-1185">Reference proteome</keyword>
<dbReference type="InterPro" id="IPR020845">
    <property type="entry name" value="AMP-binding_CS"/>
</dbReference>
<evidence type="ECO:0000259" key="3">
    <source>
        <dbReference type="Pfam" id="PF00501"/>
    </source>
</evidence>
<evidence type="ECO:0000313" key="5">
    <source>
        <dbReference type="Proteomes" id="UP001166286"/>
    </source>
</evidence>
<sequence length="574" mass="63712">MATLQFTEGTDLPKSVYRRKQLLPNIIDGMAKTRPLALYAETPRSLTTYDAGYRKITYGALANAINGVAWLLKKSLGQGRAHQTLVYIGANDLGYVVMILGAVKAGYKLLLGSPRNTIADHISLFKATDCNVLLTSSAPRSPLVTSILEACSLQVFDSPSLHELLDNNYPHYPFPKTFAEARKEPLVVVHTSGTTSVPKPIIYTHDFVSSYIQWLQLEPPSGFESQVSLVQSNRLFVTLPFFHAGNLHATLFDAIANQTTIVTSPAGITPSAQVMLDGLKHTKVDSIILAAPFMEQIAKSPEMLDFIARNLETITYGGGDISETAGGTMASKSRVFTFYGSTETGYFPTIRPLGKDPAEDWKYIQMHPAAGIEFRHSVDRLFEDFIIRNTNFKDEQPVFKIFPQLMEYPTKDLWAVHPSKPNLWAYHGRADDIIVFGPGYMCNPAAMEQHVAQHAKVRAALMVSTGRSQPALLVEPVSSDALSRAEKHDFLEDLYPLVREANQGYKVGARIFKSHIIFTEPEHPMQRAGKGTVQRAHTLQYYRDTLDALYAREGDSVPGNELVLPSFESEIEKD</sequence>
<dbReference type="PROSITE" id="PS00455">
    <property type="entry name" value="AMP_BINDING"/>
    <property type="match status" value="1"/>
</dbReference>
<feature type="domain" description="AMP-dependent synthetase/ligase" evidence="3">
    <location>
        <begin position="48"/>
        <end position="363"/>
    </location>
</feature>
<protein>
    <recommendedName>
        <fullName evidence="3">AMP-dependent synthetase/ligase domain-containing protein</fullName>
    </recommendedName>
</protein>
<dbReference type="Pfam" id="PF23562">
    <property type="entry name" value="AMP-binding_C_3"/>
    <property type="match status" value="1"/>
</dbReference>
<dbReference type="Pfam" id="PF00501">
    <property type="entry name" value="AMP-binding"/>
    <property type="match status" value="1"/>
</dbReference>
<evidence type="ECO:0000256" key="1">
    <source>
        <dbReference type="ARBA" id="ARBA00022450"/>
    </source>
</evidence>
<keyword evidence="1" id="KW-0596">Phosphopantetheine</keyword>
<accession>A0AA39QSI7</accession>
<dbReference type="PANTHER" id="PTHR43439:SF2">
    <property type="entry name" value="ENZYME, PUTATIVE (JCVI)-RELATED"/>
    <property type="match status" value="1"/>
</dbReference>
<keyword evidence="2" id="KW-0597">Phosphoprotein</keyword>
<dbReference type="InterPro" id="IPR042099">
    <property type="entry name" value="ANL_N_sf"/>
</dbReference>
<dbReference type="AlphaFoldDB" id="A0AA39QSI7"/>
<evidence type="ECO:0000313" key="4">
    <source>
        <dbReference type="EMBL" id="KAK0506918.1"/>
    </source>
</evidence>
<dbReference type="Proteomes" id="UP001166286">
    <property type="component" value="Unassembled WGS sequence"/>
</dbReference>
<dbReference type="InterPro" id="IPR051414">
    <property type="entry name" value="Adenylate-forming_Reductase"/>
</dbReference>
<dbReference type="EMBL" id="JAFEKC020000026">
    <property type="protein sequence ID" value="KAK0506918.1"/>
    <property type="molecule type" value="Genomic_DNA"/>
</dbReference>
<organism evidence="4 5">
    <name type="scientific">Cladonia borealis</name>
    <dbReference type="NCBI Taxonomy" id="184061"/>
    <lineage>
        <taxon>Eukaryota</taxon>
        <taxon>Fungi</taxon>
        <taxon>Dikarya</taxon>
        <taxon>Ascomycota</taxon>
        <taxon>Pezizomycotina</taxon>
        <taxon>Lecanoromycetes</taxon>
        <taxon>OSLEUM clade</taxon>
        <taxon>Lecanoromycetidae</taxon>
        <taxon>Lecanorales</taxon>
        <taxon>Lecanorineae</taxon>
        <taxon>Cladoniaceae</taxon>
        <taxon>Cladonia</taxon>
    </lineage>
</organism>
<dbReference type="Gene3D" id="3.40.50.12780">
    <property type="entry name" value="N-terminal domain of ligase-like"/>
    <property type="match status" value="1"/>
</dbReference>
<name>A0AA39QSI7_9LECA</name>
<comment type="caution">
    <text evidence="4">The sequence shown here is derived from an EMBL/GenBank/DDBJ whole genome shotgun (WGS) entry which is preliminary data.</text>
</comment>
<evidence type="ECO:0000256" key="2">
    <source>
        <dbReference type="ARBA" id="ARBA00022553"/>
    </source>
</evidence>
<dbReference type="InterPro" id="IPR000873">
    <property type="entry name" value="AMP-dep_synth/lig_dom"/>
</dbReference>
<reference evidence="4" key="1">
    <citation type="submission" date="2023-03" db="EMBL/GenBank/DDBJ databases">
        <title>Complete genome of Cladonia borealis.</title>
        <authorList>
            <person name="Park H."/>
        </authorList>
    </citation>
    <scope>NUCLEOTIDE SEQUENCE</scope>
    <source>
        <strain evidence="4">ANT050790</strain>
    </source>
</reference>